<accession>A0AA35WP63</accession>
<name>A0AA35WP63_GEOBA</name>
<dbReference type="InterPro" id="IPR002110">
    <property type="entry name" value="Ankyrin_rpt"/>
</dbReference>
<feature type="region of interest" description="Disordered" evidence="4">
    <location>
        <begin position="292"/>
        <end position="385"/>
    </location>
</feature>
<protein>
    <submittedName>
        <fullName evidence="5">Ankyrin repeat protein MM_0045</fullName>
    </submittedName>
</protein>
<feature type="repeat" description="ANK" evidence="3">
    <location>
        <begin position="224"/>
        <end position="250"/>
    </location>
</feature>
<dbReference type="Pfam" id="PF13637">
    <property type="entry name" value="Ank_4"/>
    <property type="match status" value="1"/>
</dbReference>
<evidence type="ECO:0000256" key="4">
    <source>
        <dbReference type="SAM" id="MobiDB-lite"/>
    </source>
</evidence>
<dbReference type="Gene3D" id="1.25.40.20">
    <property type="entry name" value="Ankyrin repeat-containing domain"/>
    <property type="match status" value="2"/>
</dbReference>
<keyword evidence="6" id="KW-1185">Reference proteome</keyword>
<dbReference type="SMART" id="SM00248">
    <property type="entry name" value="ANK"/>
    <property type="match status" value="7"/>
</dbReference>
<feature type="repeat" description="ANK" evidence="3">
    <location>
        <begin position="1"/>
        <end position="27"/>
    </location>
</feature>
<dbReference type="AlphaFoldDB" id="A0AA35WP63"/>
<organism evidence="5 6">
    <name type="scientific">Geodia barretti</name>
    <name type="common">Barrett's horny sponge</name>
    <dbReference type="NCBI Taxonomy" id="519541"/>
    <lineage>
        <taxon>Eukaryota</taxon>
        <taxon>Metazoa</taxon>
        <taxon>Porifera</taxon>
        <taxon>Demospongiae</taxon>
        <taxon>Heteroscleromorpha</taxon>
        <taxon>Tetractinellida</taxon>
        <taxon>Astrophorina</taxon>
        <taxon>Geodiidae</taxon>
        <taxon>Geodia</taxon>
    </lineage>
</organism>
<evidence type="ECO:0000256" key="1">
    <source>
        <dbReference type="ARBA" id="ARBA00022737"/>
    </source>
</evidence>
<dbReference type="SUPFAM" id="SSF48403">
    <property type="entry name" value="Ankyrin repeat"/>
    <property type="match status" value="1"/>
</dbReference>
<dbReference type="EMBL" id="CASHTH010001875">
    <property type="protein sequence ID" value="CAI8021207.1"/>
    <property type="molecule type" value="Genomic_DNA"/>
</dbReference>
<dbReference type="Proteomes" id="UP001174909">
    <property type="component" value="Unassembled WGS sequence"/>
</dbReference>
<evidence type="ECO:0000256" key="2">
    <source>
        <dbReference type="ARBA" id="ARBA00023043"/>
    </source>
</evidence>
<feature type="repeat" description="ANK" evidence="3">
    <location>
        <begin position="90"/>
        <end position="122"/>
    </location>
</feature>
<dbReference type="InterPro" id="IPR036770">
    <property type="entry name" value="Ankyrin_rpt-contain_sf"/>
</dbReference>
<feature type="region of interest" description="Disordered" evidence="4">
    <location>
        <begin position="416"/>
        <end position="448"/>
    </location>
</feature>
<evidence type="ECO:0000313" key="5">
    <source>
        <dbReference type="EMBL" id="CAI8021207.1"/>
    </source>
</evidence>
<keyword evidence="1" id="KW-0677">Repeat</keyword>
<keyword evidence="2 3" id="KW-0040">ANK repeat</keyword>
<sequence length="461" mass="49628">MMAARKGWTEVVSLLLEVGANADLQNKYGDSALTIAVRGGWTEVVSLLVSLDRQQNKGCELLMLASKGGELKTITVLITAGVNVNHVAEDGDSALMMAARESSTTVVALLVKAGANTDLQNKDGDSALMMAVSSWSKTKVVPMLVKAGAALDLQNKEGDSAVIIATVRYHLPVLKELVRAGADLNLQNQEGLTALMISSRTGRTDLTEILLSGENISLDIQSVIGWSALFFAVDNGDAATTKLLLKAGADPFLGGHGLTAMDVASANTPAPTHSLFRTRSAEGRRHRAMHRLLSKHMKKPSKQKVSPAESSQEHPQSAESSQEPLQSAESSLEPPQSAESSQEHPQSAESSLEHPQSAESSLEPLQSAESSHELAESQESSVATRLSQSLLKRLKSGRQAAKQAFLRLESRVLRPNKRKIERPERGGGEGEEGVRRQQKPYLQPLPLEEEELRDGIFVQTC</sequence>
<evidence type="ECO:0000256" key="3">
    <source>
        <dbReference type="PROSITE-ProRule" id="PRU00023"/>
    </source>
</evidence>
<reference evidence="5" key="1">
    <citation type="submission" date="2023-03" db="EMBL/GenBank/DDBJ databases">
        <authorList>
            <person name="Steffen K."/>
            <person name="Cardenas P."/>
        </authorList>
    </citation>
    <scope>NUCLEOTIDE SEQUENCE</scope>
</reference>
<gene>
    <name evidence="5" type="ORF">GBAR_LOCUS12615</name>
</gene>
<feature type="compositionally biased region" description="Basic residues" evidence="4">
    <location>
        <begin position="292"/>
        <end position="302"/>
    </location>
</feature>
<dbReference type="PROSITE" id="PS50088">
    <property type="entry name" value="ANK_REPEAT"/>
    <property type="match status" value="5"/>
</dbReference>
<feature type="repeat" description="ANK" evidence="3">
    <location>
        <begin position="123"/>
        <end position="156"/>
    </location>
</feature>
<comment type="caution">
    <text evidence="5">The sequence shown here is derived from an EMBL/GenBank/DDBJ whole genome shotgun (WGS) entry which is preliminary data.</text>
</comment>
<evidence type="ECO:0000313" key="6">
    <source>
        <dbReference type="Proteomes" id="UP001174909"/>
    </source>
</evidence>
<dbReference type="PANTHER" id="PTHR24173:SF74">
    <property type="entry name" value="ANKYRIN REPEAT DOMAIN-CONTAINING PROTEIN 16"/>
    <property type="match status" value="1"/>
</dbReference>
<feature type="compositionally biased region" description="Basic and acidic residues" evidence="4">
    <location>
        <begin position="421"/>
        <end position="435"/>
    </location>
</feature>
<feature type="repeat" description="ANK" evidence="3">
    <location>
        <begin position="157"/>
        <end position="189"/>
    </location>
</feature>
<dbReference type="PANTHER" id="PTHR24173">
    <property type="entry name" value="ANKYRIN REPEAT CONTAINING"/>
    <property type="match status" value="1"/>
</dbReference>
<dbReference type="Pfam" id="PF12796">
    <property type="entry name" value="Ank_2"/>
    <property type="match status" value="2"/>
</dbReference>
<dbReference type="PROSITE" id="PS50297">
    <property type="entry name" value="ANK_REP_REGION"/>
    <property type="match status" value="4"/>
</dbReference>
<feature type="compositionally biased region" description="Polar residues" evidence="4">
    <location>
        <begin position="308"/>
        <end position="369"/>
    </location>
</feature>
<proteinExistence type="predicted"/>